<dbReference type="OrthoDB" id="6195716at2"/>
<gene>
    <name evidence="5" type="ORF">DFR42_103449</name>
</gene>
<dbReference type="PROSITE" id="PS01117">
    <property type="entry name" value="HTH_MARR_1"/>
    <property type="match status" value="1"/>
</dbReference>
<dbReference type="SUPFAM" id="SSF46785">
    <property type="entry name" value="Winged helix' DNA-binding domain"/>
    <property type="match status" value="1"/>
</dbReference>
<feature type="domain" description="HTH marR-type" evidence="4">
    <location>
        <begin position="16"/>
        <end position="148"/>
    </location>
</feature>
<dbReference type="Pfam" id="PF01047">
    <property type="entry name" value="MarR"/>
    <property type="match status" value="1"/>
</dbReference>
<evidence type="ECO:0000313" key="6">
    <source>
        <dbReference type="Proteomes" id="UP000247792"/>
    </source>
</evidence>
<dbReference type="PROSITE" id="PS50995">
    <property type="entry name" value="HTH_MARR_2"/>
    <property type="match status" value="1"/>
</dbReference>
<keyword evidence="3" id="KW-0804">Transcription</keyword>
<sequence length="161" mass="18133">MNQENQNSEFFAHQVEESVGYLLARSRTMLSRAIDESLRRLDITHAQGSVFMMLSMGSCHTAADLARELFIDSAAMKRTLDKLESKGYVQRIVDENDKRLFKLALTASGKALAAQLPAVYSEVLDVGFTGFAPEELNFLKYLLRKLLANKPTLEAWMARNN</sequence>
<dbReference type="AlphaFoldDB" id="A0A318J915"/>
<dbReference type="GO" id="GO:0003677">
    <property type="term" value="F:DNA binding"/>
    <property type="evidence" value="ECO:0007669"/>
    <property type="project" value="UniProtKB-KW"/>
</dbReference>
<comment type="caution">
    <text evidence="5">The sequence shown here is derived from an EMBL/GenBank/DDBJ whole genome shotgun (WGS) entry which is preliminary data.</text>
</comment>
<organism evidence="5 6">
    <name type="scientific">Undibacterium pigrum</name>
    <dbReference type="NCBI Taxonomy" id="401470"/>
    <lineage>
        <taxon>Bacteria</taxon>
        <taxon>Pseudomonadati</taxon>
        <taxon>Pseudomonadota</taxon>
        <taxon>Betaproteobacteria</taxon>
        <taxon>Burkholderiales</taxon>
        <taxon>Oxalobacteraceae</taxon>
        <taxon>Undibacterium</taxon>
    </lineage>
</organism>
<dbReference type="SMART" id="SM00347">
    <property type="entry name" value="HTH_MARR"/>
    <property type="match status" value="1"/>
</dbReference>
<keyword evidence="6" id="KW-1185">Reference proteome</keyword>
<name>A0A318J915_9BURK</name>
<dbReference type="InterPro" id="IPR000835">
    <property type="entry name" value="HTH_MarR-typ"/>
</dbReference>
<dbReference type="InterPro" id="IPR023187">
    <property type="entry name" value="Tscrpt_reg_MarR-type_CS"/>
</dbReference>
<dbReference type="PRINTS" id="PR00598">
    <property type="entry name" value="HTHMARR"/>
</dbReference>
<proteinExistence type="predicted"/>
<evidence type="ECO:0000259" key="4">
    <source>
        <dbReference type="PROSITE" id="PS50995"/>
    </source>
</evidence>
<dbReference type="GO" id="GO:0003700">
    <property type="term" value="F:DNA-binding transcription factor activity"/>
    <property type="evidence" value="ECO:0007669"/>
    <property type="project" value="InterPro"/>
</dbReference>
<dbReference type="InterPro" id="IPR036388">
    <property type="entry name" value="WH-like_DNA-bd_sf"/>
</dbReference>
<dbReference type="Gene3D" id="1.10.10.10">
    <property type="entry name" value="Winged helix-like DNA-binding domain superfamily/Winged helix DNA-binding domain"/>
    <property type="match status" value="1"/>
</dbReference>
<reference evidence="5 6" key="1">
    <citation type="submission" date="2018-05" db="EMBL/GenBank/DDBJ databases">
        <title>Genomic Encyclopedia of Type Strains, Phase IV (KMG-IV): sequencing the most valuable type-strain genomes for metagenomic binning, comparative biology and taxonomic classification.</title>
        <authorList>
            <person name="Goeker M."/>
        </authorList>
    </citation>
    <scope>NUCLEOTIDE SEQUENCE [LARGE SCALE GENOMIC DNA]</scope>
    <source>
        <strain evidence="5 6">DSM 19792</strain>
    </source>
</reference>
<dbReference type="PANTHER" id="PTHR42756">
    <property type="entry name" value="TRANSCRIPTIONAL REGULATOR, MARR"/>
    <property type="match status" value="1"/>
</dbReference>
<dbReference type="RefSeq" id="WP_110255418.1">
    <property type="nucleotide sequence ID" value="NZ_QJKB01000003.1"/>
</dbReference>
<evidence type="ECO:0000256" key="1">
    <source>
        <dbReference type="ARBA" id="ARBA00023015"/>
    </source>
</evidence>
<dbReference type="PANTHER" id="PTHR42756:SF1">
    <property type="entry name" value="TRANSCRIPTIONAL REPRESSOR OF EMRAB OPERON"/>
    <property type="match status" value="1"/>
</dbReference>
<evidence type="ECO:0000313" key="5">
    <source>
        <dbReference type="EMBL" id="PXX44180.1"/>
    </source>
</evidence>
<dbReference type="Proteomes" id="UP000247792">
    <property type="component" value="Unassembled WGS sequence"/>
</dbReference>
<evidence type="ECO:0000256" key="3">
    <source>
        <dbReference type="ARBA" id="ARBA00023163"/>
    </source>
</evidence>
<protein>
    <submittedName>
        <fullName evidence="5">MarR family transcriptional regulator</fullName>
    </submittedName>
</protein>
<keyword evidence="1" id="KW-0805">Transcription regulation</keyword>
<dbReference type="InterPro" id="IPR036390">
    <property type="entry name" value="WH_DNA-bd_sf"/>
</dbReference>
<keyword evidence="2" id="KW-0238">DNA-binding</keyword>
<dbReference type="EMBL" id="QJKB01000003">
    <property type="protein sequence ID" value="PXX44180.1"/>
    <property type="molecule type" value="Genomic_DNA"/>
</dbReference>
<evidence type="ECO:0000256" key="2">
    <source>
        <dbReference type="ARBA" id="ARBA00023125"/>
    </source>
</evidence>
<accession>A0A318J915</accession>